<evidence type="ECO:0000313" key="1">
    <source>
        <dbReference type="EMBL" id="AUD02489.1"/>
    </source>
</evidence>
<dbReference type="InterPro" id="IPR018655">
    <property type="entry name" value="DUF2086"/>
</dbReference>
<reference evidence="1 2" key="1">
    <citation type="submission" date="2017-11" db="EMBL/GenBank/DDBJ databases">
        <title>Taxonomic description and genome sequences of Spirosoma HA7 sp. nov., isolated from pollen microhabitat of Corylus avellana.</title>
        <authorList>
            <person name="Ambika Manirajan B."/>
            <person name="Suarez C."/>
            <person name="Ratering S."/>
            <person name="Geissler-Plaum R."/>
            <person name="Cardinale M."/>
            <person name="Sylvia S."/>
        </authorList>
    </citation>
    <scope>NUCLEOTIDE SEQUENCE [LARGE SCALE GENOMIC DNA]</scope>
    <source>
        <strain evidence="1 2">HA7</strain>
    </source>
</reference>
<keyword evidence="2" id="KW-1185">Reference proteome</keyword>
<gene>
    <name evidence="1" type="ORF">CWM47_12020</name>
</gene>
<dbReference type="RefSeq" id="WP_100988206.1">
    <property type="nucleotide sequence ID" value="NZ_CP025096.1"/>
</dbReference>
<dbReference type="AlphaFoldDB" id="A0A2K8YY16"/>
<sequence>MKPSTLNWPTHQQALSETGFTLLPPLLSADECREIATLYDSPDLFRKTIVMQNHGYGSGEYKYFNYPLPPVVDALRHELFTQLAPVANDWNEKLGLAQRYPTELDEWLAVCHEAGQTRPTPLMLNYATGDWNALHQDMYGELYFPFQAVLFLNQPGQEYTGGEFIMLEQRPRMQSKATVLQPQQGQILLFTTKFRPVKSTRGYHRVAMRHGVSEVRSGKRLNVGLIFHDAA</sequence>
<name>A0A2K8YY16_9BACT</name>
<dbReference type="Gene3D" id="2.60.120.620">
    <property type="entry name" value="q2cbj1_9rhob like domain"/>
    <property type="match status" value="1"/>
</dbReference>
<accession>A0A2K8YY16</accession>
<dbReference type="OrthoDB" id="9781972at2"/>
<protein>
    <submittedName>
        <fullName evidence="1">Prolyl 4-hydroxylase subunit alpha</fullName>
    </submittedName>
</protein>
<dbReference type="Proteomes" id="UP000232883">
    <property type="component" value="Chromosome"/>
</dbReference>
<evidence type="ECO:0000313" key="2">
    <source>
        <dbReference type="Proteomes" id="UP000232883"/>
    </source>
</evidence>
<dbReference type="Pfam" id="PF09859">
    <property type="entry name" value="Oxygenase-NA"/>
    <property type="match status" value="1"/>
</dbReference>
<dbReference type="KEGG" id="spir:CWM47_12020"/>
<dbReference type="EMBL" id="CP025096">
    <property type="protein sequence ID" value="AUD02489.1"/>
    <property type="molecule type" value="Genomic_DNA"/>
</dbReference>
<proteinExistence type="predicted"/>
<organism evidence="1 2">
    <name type="scientific">Spirosoma pollinicola</name>
    <dbReference type="NCBI Taxonomy" id="2057025"/>
    <lineage>
        <taxon>Bacteria</taxon>
        <taxon>Pseudomonadati</taxon>
        <taxon>Bacteroidota</taxon>
        <taxon>Cytophagia</taxon>
        <taxon>Cytophagales</taxon>
        <taxon>Cytophagaceae</taxon>
        <taxon>Spirosoma</taxon>
    </lineage>
</organism>